<proteinExistence type="predicted"/>
<evidence type="ECO:0000313" key="1">
    <source>
        <dbReference type="EMBL" id="SMB92149.1"/>
    </source>
</evidence>
<organism evidence="1 2">
    <name type="scientific">Deinococcus hopiensis KR-140</name>
    <dbReference type="NCBI Taxonomy" id="695939"/>
    <lineage>
        <taxon>Bacteria</taxon>
        <taxon>Thermotogati</taxon>
        <taxon>Deinococcota</taxon>
        <taxon>Deinococci</taxon>
        <taxon>Deinococcales</taxon>
        <taxon>Deinococcaceae</taxon>
        <taxon>Deinococcus</taxon>
    </lineage>
</organism>
<dbReference type="Proteomes" id="UP000192582">
    <property type="component" value="Unassembled WGS sequence"/>
</dbReference>
<dbReference type="STRING" id="695939.SAMN00790413_01462"/>
<name>A0A1W1VFG5_9DEIO</name>
<reference evidence="1 2" key="1">
    <citation type="submission" date="2017-04" db="EMBL/GenBank/DDBJ databases">
        <authorList>
            <person name="Afonso C.L."/>
            <person name="Miller P.J."/>
            <person name="Scott M.A."/>
            <person name="Spackman E."/>
            <person name="Goraichik I."/>
            <person name="Dimitrov K.M."/>
            <person name="Suarez D.L."/>
            <person name="Swayne D.E."/>
        </authorList>
    </citation>
    <scope>NUCLEOTIDE SEQUENCE [LARGE SCALE GENOMIC DNA]</scope>
    <source>
        <strain evidence="1 2">KR-140</strain>
    </source>
</reference>
<accession>A0A1W1VFG5</accession>
<protein>
    <submittedName>
        <fullName evidence="1">Uncharacterized protein</fullName>
    </submittedName>
</protein>
<dbReference type="AlphaFoldDB" id="A0A1W1VFG5"/>
<dbReference type="EMBL" id="FWWU01000009">
    <property type="protein sequence ID" value="SMB92149.1"/>
    <property type="molecule type" value="Genomic_DNA"/>
</dbReference>
<gene>
    <name evidence="1" type="ORF">SAMN00790413_01462</name>
</gene>
<evidence type="ECO:0000313" key="2">
    <source>
        <dbReference type="Proteomes" id="UP000192582"/>
    </source>
</evidence>
<sequence length="163" mass="17828">MEVFSKPPQKVRAMLTEPDHATAMFAQGQAPVPHPDLGAPVQKARDVWTGGPVPRVPTPAAPHLLVDEVAEARAMQGLHPYQVALAVGRLVRTLYTTRGWWEVKPWHWLRDLAARELQVARHLETAFRAGDAGQRQAALKALARTLLDVLKCGENASLPGATL</sequence>
<keyword evidence="2" id="KW-1185">Reference proteome</keyword>